<sequence>MLTTEIWFLIYFSVELMFEQTSSRQYFLIICLTKSYHRHHHHHQHCSMLQLLGQQLRSIKLLVPLVKRGRLYLGLKNEIFEDRK</sequence>
<dbReference type="EMBL" id="CVRI01000063">
    <property type="protein sequence ID" value="CRL04861.1"/>
    <property type="molecule type" value="Genomic_DNA"/>
</dbReference>
<keyword evidence="2" id="KW-1185">Reference proteome</keyword>
<evidence type="ECO:0000313" key="1">
    <source>
        <dbReference type="EMBL" id="CRL04861.1"/>
    </source>
</evidence>
<dbReference type="AlphaFoldDB" id="A0A1J1IXD2"/>
<accession>A0A1J1IXD2</accession>
<proteinExistence type="predicted"/>
<name>A0A1J1IXD2_9DIPT</name>
<dbReference type="Proteomes" id="UP000183832">
    <property type="component" value="Unassembled WGS sequence"/>
</dbReference>
<protein>
    <submittedName>
        <fullName evidence="1">CLUMA_CG017914, isoform A</fullName>
    </submittedName>
</protein>
<reference evidence="1 2" key="1">
    <citation type="submission" date="2015-04" db="EMBL/GenBank/DDBJ databases">
        <authorList>
            <person name="Syromyatnikov M.Y."/>
            <person name="Popov V.N."/>
        </authorList>
    </citation>
    <scope>NUCLEOTIDE SEQUENCE [LARGE SCALE GENOMIC DNA]</scope>
</reference>
<gene>
    <name evidence="1" type="ORF">CLUMA_CG017914</name>
</gene>
<organism evidence="1 2">
    <name type="scientific">Clunio marinus</name>
    <dbReference type="NCBI Taxonomy" id="568069"/>
    <lineage>
        <taxon>Eukaryota</taxon>
        <taxon>Metazoa</taxon>
        <taxon>Ecdysozoa</taxon>
        <taxon>Arthropoda</taxon>
        <taxon>Hexapoda</taxon>
        <taxon>Insecta</taxon>
        <taxon>Pterygota</taxon>
        <taxon>Neoptera</taxon>
        <taxon>Endopterygota</taxon>
        <taxon>Diptera</taxon>
        <taxon>Nematocera</taxon>
        <taxon>Chironomoidea</taxon>
        <taxon>Chironomidae</taxon>
        <taxon>Clunio</taxon>
    </lineage>
</organism>
<evidence type="ECO:0000313" key="2">
    <source>
        <dbReference type="Proteomes" id="UP000183832"/>
    </source>
</evidence>